<dbReference type="RefSeq" id="XP_030852784.1">
    <property type="nucleotide sequence ID" value="XM_030996924.1"/>
</dbReference>
<proteinExistence type="predicted"/>
<evidence type="ECO:0000256" key="1">
    <source>
        <dbReference type="ARBA" id="ARBA00023157"/>
    </source>
</evidence>
<dbReference type="Proteomes" id="UP000007110">
    <property type="component" value="Unassembled WGS sequence"/>
</dbReference>
<dbReference type="InterPro" id="IPR036055">
    <property type="entry name" value="LDL_receptor-like_sf"/>
</dbReference>
<dbReference type="Gene3D" id="4.10.400.10">
    <property type="entry name" value="Low-density Lipoprotein Receptor"/>
    <property type="match status" value="2"/>
</dbReference>
<feature type="chain" id="PRO_5029775674" evidence="2">
    <location>
        <begin position="35"/>
        <end position="649"/>
    </location>
</feature>
<dbReference type="PANTHER" id="PTHR45692:SF1">
    <property type="entry name" value="G-PROTEIN COUPLED RECEPTORS FAMILY 2 PROFILE 2 DOMAIN-CONTAINING PROTEIN"/>
    <property type="match status" value="1"/>
</dbReference>
<dbReference type="PANTHER" id="PTHR45692">
    <property type="entry name" value="G_PROTEIN_RECEP_F2_4 DOMAIN-CONTAINING PROTEIN"/>
    <property type="match status" value="1"/>
</dbReference>
<organism evidence="3 4">
    <name type="scientific">Strongylocentrotus purpuratus</name>
    <name type="common">Purple sea urchin</name>
    <dbReference type="NCBI Taxonomy" id="7668"/>
    <lineage>
        <taxon>Eukaryota</taxon>
        <taxon>Metazoa</taxon>
        <taxon>Echinodermata</taxon>
        <taxon>Eleutherozoa</taxon>
        <taxon>Echinozoa</taxon>
        <taxon>Echinoidea</taxon>
        <taxon>Euechinoidea</taxon>
        <taxon>Echinacea</taxon>
        <taxon>Camarodonta</taxon>
        <taxon>Echinidea</taxon>
        <taxon>Strongylocentrotidae</taxon>
        <taxon>Strongylocentrotus</taxon>
    </lineage>
</organism>
<dbReference type="SMART" id="SM00192">
    <property type="entry name" value="LDLa"/>
    <property type="match status" value="4"/>
</dbReference>
<keyword evidence="4" id="KW-1185">Reference proteome</keyword>
<keyword evidence="2" id="KW-0732">Signal</keyword>
<feature type="signal peptide" evidence="2">
    <location>
        <begin position="1"/>
        <end position="34"/>
    </location>
</feature>
<reference evidence="4" key="1">
    <citation type="submission" date="2015-02" db="EMBL/GenBank/DDBJ databases">
        <title>Genome sequencing for Strongylocentrotus purpuratus.</title>
        <authorList>
            <person name="Murali S."/>
            <person name="Liu Y."/>
            <person name="Vee V."/>
            <person name="English A."/>
            <person name="Wang M."/>
            <person name="Skinner E."/>
            <person name="Han Y."/>
            <person name="Muzny D.M."/>
            <person name="Worley K.C."/>
            <person name="Gibbs R.A."/>
        </authorList>
    </citation>
    <scope>NUCLEOTIDE SEQUENCE</scope>
</reference>
<reference evidence="3" key="2">
    <citation type="submission" date="2021-01" db="UniProtKB">
        <authorList>
            <consortium name="EnsemblMetazoa"/>
        </authorList>
    </citation>
    <scope>IDENTIFICATION</scope>
</reference>
<accession>A0A7M7PM52</accession>
<dbReference type="OMA" id="TIYGYRG"/>
<evidence type="ECO:0000256" key="2">
    <source>
        <dbReference type="SAM" id="SignalP"/>
    </source>
</evidence>
<sequence>MNGMKMKKCSGKTHSVVQLFLILWMTSLIHIAVGDVFPCSGSNMTVPVTKVCDGFYNCDNYEDESTCRYSATYLPDGESHLILLLPDSTKIRLYNATLLRTNATSGFRVRFYHLLLFNHDDEVLIGTGNDPSDIQSVITTITGDTYDNRDDIYVLDTNEMWVAVIGGRQNSRILIMGISVTAIDLLNFFPCSGSNMSVSVSVVCDGSYDCDNYKDESICNYSATYLPEGESHFISVPYIRFLRNLSTYSGIIRLYNATLLQTNATKGFRVGFQDLELGRDNDELLIGTGNDPSDSQSVITTFHGYSPYLPDDIYVDTNEMWFAVIGGRQDSHIRMGISVTAIDLLNLYPCPGSNMSVSVTLVCDGFYNCDNYKDESSCNYSATYLEEGESHFISFSRTTAVRLYNASILQTNASNGFRVVFQYDDGDHDFGVQIGTGYDPSDIQSVIKTIDRDIYHSPDDVYVDSDVMWLAVIGGTRYSKLEMNVTIISIDLSTLFACTSSNMSVSPTVICDGHYQCDHYEDESACNFSSAYLEEDESYFINKTYFPTSRLYNATLLQTNAMLGFRVVFRDWYNNHGDKVQIGTGNDPSDLQSVIANFYGSRDDGGAFHLYSNEMWFAVIGSKAYTRPRTTTIDVEFISINLPARWRMG</sequence>
<protein>
    <submittedName>
        <fullName evidence="3">Uncharacterized protein</fullName>
    </submittedName>
</protein>
<dbReference type="GeneID" id="100891352"/>
<dbReference type="InterPro" id="IPR002172">
    <property type="entry name" value="LDrepeatLR_classA_rpt"/>
</dbReference>
<dbReference type="OrthoDB" id="10144435at2759"/>
<evidence type="ECO:0000313" key="3">
    <source>
        <dbReference type="EnsemblMetazoa" id="XP_030852784"/>
    </source>
</evidence>
<dbReference type="EnsemblMetazoa" id="XM_030996924">
    <property type="protein sequence ID" value="XP_030852784"/>
    <property type="gene ID" value="LOC100891352"/>
</dbReference>
<dbReference type="AlphaFoldDB" id="A0A7M7PM52"/>
<keyword evidence="1" id="KW-1015">Disulfide bond</keyword>
<dbReference type="SUPFAM" id="SSF57424">
    <property type="entry name" value="LDL receptor-like module"/>
    <property type="match status" value="3"/>
</dbReference>
<evidence type="ECO:0000313" key="4">
    <source>
        <dbReference type="Proteomes" id="UP000007110"/>
    </source>
</evidence>
<dbReference type="InParanoid" id="A0A7M7PM52"/>
<dbReference type="KEGG" id="spu:100891352"/>
<name>A0A7M7PM52_STRPU</name>
<dbReference type="PRINTS" id="PR00261">
    <property type="entry name" value="LDLRECEPTOR"/>
</dbReference>